<dbReference type="InterPro" id="IPR037026">
    <property type="entry name" value="Vgr_OB-fold_dom_sf"/>
</dbReference>
<evidence type="ECO:0000313" key="3">
    <source>
        <dbReference type="EMBL" id="MDF3290599.1"/>
    </source>
</evidence>
<accession>A0ABT5ZL95</accession>
<dbReference type="Gene3D" id="2.40.50.230">
    <property type="entry name" value="Gp5 N-terminal domain"/>
    <property type="match status" value="1"/>
</dbReference>
<evidence type="ECO:0000313" key="4">
    <source>
        <dbReference type="Proteomes" id="UP001216579"/>
    </source>
</evidence>
<keyword evidence="4" id="KW-1185">Reference proteome</keyword>
<dbReference type="RefSeq" id="WP_276093987.1">
    <property type="nucleotide sequence ID" value="NZ_JARJBC010000008.1"/>
</dbReference>
<dbReference type="Proteomes" id="UP001216579">
    <property type="component" value="Unassembled WGS sequence"/>
</dbReference>
<proteinExistence type="predicted"/>
<dbReference type="EMBL" id="JARJBC010000008">
    <property type="protein sequence ID" value="MDF3290599.1"/>
    <property type="molecule type" value="Genomic_DNA"/>
</dbReference>
<dbReference type="NCBIfam" id="NF033848">
    <property type="entry name" value="VgrG_rel"/>
    <property type="match status" value="1"/>
</dbReference>
<protein>
    <submittedName>
        <fullName evidence="3">VgrG-related protein</fullName>
    </submittedName>
</protein>
<sequence>MSETPYTEVLQVTLDGRPLTSALASLLVEGWVDASVNVPAAFQLTFQDPHHQVLAALGVRIGSRAVLRGLADGKDSGKPLLTGEVTALETDFDGAGAFTVVRGLDFGHRLLRGRRVAGYREMTASDIARRIAAQHGLTVGRVDSTATVYQLVTQPGVSDWEFLNRLADENDAEVVFTDQGEFQFVQPKPASGAPAPSTPAKSSPYVVEKGRNLIRCRVGVTASDQVTNVQVRGWDVHAKRPLTARVSAADSDELKIGLTPGSAAAPFGTAELLGTDVPYDTQSEVEHAADALAADTAAAFAELEAELRGDPWLRPGVPVALNGMGVPFEGRYTATAVRHHFSAGTGYRTWLTVSGRQHRTLYGLASGSGSGAALEQRLSGVVIGTVTDVQDPLEQGRVKLNFPWLSDDYVSDWARTVQFGGVRGGGVISPEVGDEVLVAFDRGALDHPYVLGGLYNGRDKPSPHDVPLTDGTSGRVNRRSLVSRSGNRLELLDAPVSPRGVRLRTGDESMTVHLDQTGTAITIRSDGEVSITGTRAVSVTSQGPLTLRGAVVSISSESELSFSAVEVNTAATAVTTEATEVNTTAASVSTEATTVSMEGVVTANGAPVV</sequence>
<evidence type="ECO:0000259" key="2">
    <source>
        <dbReference type="Pfam" id="PF04717"/>
    </source>
</evidence>
<dbReference type="Pfam" id="PF04717">
    <property type="entry name" value="Phage_base_V"/>
    <property type="match status" value="1"/>
</dbReference>
<name>A0ABT5ZL95_9ACTN</name>
<feature type="domain" description="Gp5/Type VI secretion system Vgr protein OB-fold" evidence="2">
    <location>
        <begin position="383"/>
        <end position="455"/>
    </location>
</feature>
<dbReference type="SUPFAM" id="SSF69255">
    <property type="entry name" value="gp5 N-terminal domain-like"/>
    <property type="match status" value="1"/>
</dbReference>
<gene>
    <name evidence="3" type="ORF">P3G67_15345</name>
</gene>
<dbReference type="Pfam" id="PF05954">
    <property type="entry name" value="Phage_GPD"/>
    <property type="match status" value="1"/>
</dbReference>
<dbReference type="InterPro" id="IPR006531">
    <property type="entry name" value="Gp5/Vgr_OB"/>
</dbReference>
<dbReference type="InterPro" id="IPR047702">
    <property type="entry name" value="VgrG-rel"/>
</dbReference>
<dbReference type="SUPFAM" id="SSF69279">
    <property type="entry name" value="Phage tail proteins"/>
    <property type="match status" value="1"/>
</dbReference>
<evidence type="ECO:0000256" key="1">
    <source>
        <dbReference type="SAM" id="MobiDB-lite"/>
    </source>
</evidence>
<feature type="region of interest" description="Disordered" evidence="1">
    <location>
        <begin position="456"/>
        <end position="476"/>
    </location>
</feature>
<comment type="caution">
    <text evidence="3">The sequence shown here is derived from an EMBL/GenBank/DDBJ whole genome shotgun (WGS) entry which is preliminary data.</text>
</comment>
<reference evidence="3 4" key="1">
    <citation type="submission" date="2023-03" db="EMBL/GenBank/DDBJ databases">
        <title>Draft genome sequence of Streptomyces sp. RB6PN23 isolated from peat swamp forest in Thailand.</title>
        <authorList>
            <person name="Klaysubun C."/>
            <person name="Duangmal K."/>
        </authorList>
    </citation>
    <scope>NUCLEOTIDE SEQUENCE [LARGE SCALE GENOMIC DNA]</scope>
    <source>
        <strain evidence="3 4">RB6PN23</strain>
    </source>
</reference>
<organism evidence="3 4">
    <name type="scientific">Streptomyces silvisoli</name>
    <dbReference type="NCBI Taxonomy" id="3034235"/>
    <lineage>
        <taxon>Bacteria</taxon>
        <taxon>Bacillati</taxon>
        <taxon>Actinomycetota</taxon>
        <taxon>Actinomycetes</taxon>
        <taxon>Kitasatosporales</taxon>
        <taxon>Streptomycetaceae</taxon>
        <taxon>Streptomyces</taxon>
    </lineage>
</organism>